<dbReference type="AlphaFoldDB" id="A0A511JCY3"/>
<dbReference type="EMBL" id="BJWG01000011">
    <property type="protein sequence ID" value="GEL95834.1"/>
    <property type="molecule type" value="Genomic_DNA"/>
</dbReference>
<evidence type="ECO:0000313" key="2">
    <source>
        <dbReference type="Proteomes" id="UP000321720"/>
    </source>
</evidence>
<keyword evidence="2" id="KW-1185">Reference proteome</keyword>
<reference evidence="1 2" key="1">
    <citation type="submission" date="2019-07" db="EMBL/GenBank/DDBJ databases">
        <title>Whole genome shotgun sequence of Cellulomonas composti NBRC 100758.</title>
        <authorList>
            <person name="Hosoyama A."/>
            <person name="Uohara A."/>
            <person name="Ohji S."/>
            <person name="Ichikawa N."/>
        </authorList>
    </citation>
    <scope>NUCLEOTIDE SEQUENCE [LARGE SCALE GENOMIC DNA]</scope>
    <source>
        <strain evidence="1 2">NBRC 100758</strain>
    </source>
</reference>
<comment type="caution">
    <text evidence="1">The sequence shown here is derived from an EMBL/GenBank/DDBJ whole genome shotgun (WGS) entry which is preliminary data.</text>
</comment>
<sequence>MSDYWSILGFEGLYLEDSWVLDITARPGVLEFVVDLVLRESHPRYEAPKVGEQYCHRRGVLRFEGVSSLRWEGQGSVPATDATGEQDYGSVDALRVTDDVYTVEGDFGRIVVASAPPSVEFPG</sequence>
<protein>
    <submittedName>
        <fullName evidence="1">Uncharacterized protein</fullName>
    </submittedName>
</protein>
<dbReference type="OrthoDB" id="7876709at2"/>
<dbReference type="RefSeq" id="WP_146843453.1">
    <property type="nucleotide sequence ID" value="NZ_BJWG01000011.1"/>
</dbReference>
<evidence type="ECO:0000313" key="1">
    <source>
        <dbReference type="EMBL" id="GEL95834.1"/>
    </source>
</evidence>
<dbReference type="Proteomes" id="UP000321720">
    <property type="component" value="Unassembled WGS sequence"/>
</dbReference>
<accession>A0A511JCY3</accession>
<proteinExistence type="predicted"/>
<organism evidence="1 2">
    <name type="scientific">Cellulomonas composti</name>
    <dbReference type="NCBI Taxonomy" id="266130"/>
    <lineage>
        <taxon>Bacteria</taxon>
        <taxon>Bacillati</taxon>
        <taxon>Actinomycetota</taxon>
        <taxon>Actinomycetes</taxon>
        <taxon>Micrococcales</taxon>
        <taxon>Cellulomonadaceae</taxon>
        <taxon>Cellulomonas</taxon>
    </lineage>
</organism>
<name>A0A511JCY3_9CELL</name>
<gene>
    <name evidence="1" type="ORF">CCO02nite_24920</name>
</gene>